<comment type="caution">
    <text evidence="2">The sequence shown here is derived from an EMBL/GenBank/DDBJ whole genome shotgun (WGS) entry which is preliminary data.</text>
</comment>
<accession>A0AAN6YH64</accession>
<reference evidence="2" key="2">
    <citation type="submission" date="2023-05" db="EMBL/GenBank/DDBJ databases">
        <authorList>
            <consortium name="Lawrence Berkeley National Laboratory"/>
            <person name="Steindorff A."/>
            <person name="Hensen N."/>
            <person name="Bonometti L."/>
            <person name="Westerberg I."/>
            <person name="Brannstrom I.O."/>
            <person name="Guillou S."/>
            <person name="Cros-Aarteil S."/>
            <person name="Calhoun S."/>
            <person name="Haridas S."/>
            <person name="Kuo A."/>
            <person name="Mondo S."/>
            <person name="Pangilinan J."/>
            <person name="Riley R."/>
            <person name="Labutti K."/>
            <person name="Andreopoulos B."/>
            <person name="Lipzen A."/>
            <person name="Chen C."/>
            <person name="Yanf M."/>
            <person name="Daum C."/>
            <person name="Ng V."/>
            <person name="Clum A."/>
            <person name="Ohm R."/>
            <person name="Martin F."/>
            <person name="Silar P."/>
            <person name="Natvig D."/>
            <person name="Lalanne C."/>
            <person name="Gautier V."/>
            <person name="Ament-Velasquez S.L."/>
            <person name="Kruys A."/>
            <person name="Hutchinson M.I."/>
            <person name="Powell A.J."/>
            <person name="Barry K."/>
            <person name="Miller A.N."/>
            <person name="Grigoriev I.V."/>
            <person name="Debuchy R."/>
            <person name="Gladieux P."/>
            <person name="Thoren M.H."/>
            <person name="Johannesson H."/>
        </authorList>
    </citation>
    <scope>NUCLEOTIDE SEQUENCE</scope>
    <source>
        <strain evidence="2">PSN293</strain>
    </source>
</reference>
<dbReference type="AlphaFoldDB" id="A0AAN6YH64"/>
<organism evidence="2 3">
    <name type="scientific">Rhypophila decipiens</name>
    <dbReference type="NCBI Taxonomy" id="261697"/>
    <lineage>
        <taxon>Eukaryota</taxon>
        <taxon>Fungi</taxon>
        <taxon>Dikarya</taxon>
        <taxon>Ascomycota</taxon>
        <taxon>Pezizomycotina</taxon>
        <taxon>Sordariomycetes</taxon>
        <taxon>Sordariomycetidae</taxon>
        <taxon>Sordariales</taxon>
        <taxon>Naviculisporaceae</taxon>
        <taxon>Rhypophila</taxon>
    </lineage>
</organism>
<keyword evidence="1" id="KW-0812">Transmembrane</keyword>
<gene>
    <name evidence="2" type="ORF">QBC37DRAFT_167423</name>
</gene>
<keyword evidence="3" id="KW-1185">Reference proteome</keyword>
<evidence type="ECO:0000256" key="1">
    <source>
        <dbReference type="SAM" id="Phobius"/>
    </source>
</evidence>
<evidence type="ECO:0008006" key="4">
    <source>
        <dbReference type="Google" id="ProtNLM"/>
    </source>
</evidence>
<sequence length="153" mass="18085">MYDIVVSLSWLLLSVASVGSMVRVLLHCSRLWDGAIAPSEFRIGGGVSCWSLRRLVIIRAKYLYSTKEKQLARWICVFFFVLFYVCCSFIRYLFLFSLLFGWSWISYLSWLGLGRRRRYFGVRDRNSLMRHHSTQKTFLLKELAMSLRFMNPV</sequence>
<keyword evidence="1" id="KW-0472">Membrane</keyword>
<reference evidence="2" key="1">
    <citation type="journal article" date="2023" name="Mol. Phylogenet. Evol.">
        <title>Genome-scale phylogeny and comparative genomics of the fungal order Sordariales.</title>
        <authorList>
            <person name="Hensen N."/>
            <person name="Bonometti L."/>
            <person name="Westerberg I."/>
            <person name="Brannstrom I.O."/>
            <person name="Guillou S."/>
            <person name="Cros-Aarteil S."/>
            <person name="Calhoun S."/>
            <person name="Haridas S."/>
            <person name="Kuo A."/>
            <person name="Mondo S."/>
            <person name="Pangilinan J."/>
            <person name="Riley R."/>
            <person name="LaButti K."/>
            <person name="Andreopoulos B."/>
            <person name="Lipzen A."/>
            <person name="Chen C."/>
            <person name="Yan M."/>
            <person name="Daum C."/>
            <person name="Ng V."/>
            <person name="Clum A."/>
            <person name="Steindorff A."/>
            <person name="Ohm R.A."/>
            <person name="Martin F."/>
            <person name="Silar P."/>
            <person name="Natvig D.O."/>
            <person name="Lalanne C."/>
            <person name="Gautier V."/>
            <person name="Ament-Velasquez S.L."/>
            <person name="Kruys A."/>
            <person name="Hutchinson M.I."/>
            <person name="Powell A.J."/>
            <person name="Barry K."/>
            <person name="Miller A.N."/>
            <person name="Grigoriev I.V."/>
            <person name="Debuchy R."/>
            <person name="Gladieux P."/>
            <person name="Hiltunen Thoren M."/>
            <person name="Johannesson H."/>
        </authorList>
    </citation>
    <scope>NUCLEOTIDE SEQUENCE</scope>
    <source>
        <strain evidence="2">PSN293</strain>
    </source>
</reference>
<protein>
    <recommendedName>
        <fullName evidence="4">Transmembrane protein</fullName>
    </recommendedName>
</protein>
<proteinExistence type="predicted"/>
<feature type="transmembrane region" description="Helical" evidence="1">
    <location>
        <begin position="6"/>
        <end position="26"/>
    </location>
</feature>
<dbReference type="EMBL" id="MU858050">
    <property type="protein sequence ID" value="KAK4219059.1"/>
    <property type="molecule type" value="Genomic_DNA"/>
</dbReference>
<name>A0AAN6YH64_9PEZI</name>
<feature type="transmembrane region" description="Helical" evidence="1">
    <location>
        <begin position="71"/>
        <end position="90"/>
    </location>
</feature>
<keyword evidence="1" id="KW-1133">Transmembrane helix</keyword>
<feature type="transmembrane region" description="Helical" evidence="1">
    <location>
        <begin position="96"/>
        <end position="113"/>
    </location>
</feature>
<evidence type="ECO:0000313" key="3">
    <source>
        <dbReference type="Proteomes" id="UP001301769"/>
    </source>
</evidence>
<dbReference type="Proteomes" id="UP001301769">
    <property type="component" value="Unassembled WGS sequence"/>
</dbReference>
<evidence type="ECO:0000313" key="2">
    <source>
        <dbReference type="EMBL" id="KAK4219059.1"/>
    </source>
</evidence>